<name>A0A364P3U6_9PROT</name>
<proteinExistence type="predicted"/>
<feature type="domain" description="Response regulatory" evidence="3">
    <location>
        <begin position="17"/>
        <end position="134"/>
    </location>
</feature>
<organism evidence="4 5">
    <name type="scientific">Paramagnetospirillum kuznetsovii</name>
    <dbReference type="NCBI Taxonomy" id="2053833"/>
    <lineage>
        <taxon>Bacteria</taxon>
        <taxon>Pseudomonadati</taxon>
        <taxon>Pseudomonadota</taxon>
        <taxon>Alphaproteobacteria</taxon>
        <taxon>Rhodospirillales</taxon>
        <taxon>Magnetospirillaceae</taxon>
        <taxon>Paramagnetospirillum</taxon>
    </lineage>
</organism>
<evidence type="ECO:0000256" key="2">
    <source>
        <dbReference type="PROSITE-ProRule" id="PRU00169"/>
    </source>
</evidence>
<evidence type="ECO:0000313" key="5">
    <source>
        <dbReference type="Proteomes" id="UP000251075"/>
    </source>
</evidence>
<dbReference type="SMART" id="SM00448">
    <property type="entry name" value="REC"/>
    <property type="match status" value="1"/>
</dbReference>
<accession>A0A364P3U6</accession>
<reference evidence="4 5" key="1">
    <citation type="submission" date="2017-11" db="EMBL/GenBank/DDBJ databases">
        <title>Draft genome sequence of magnetotactic bacterium Magnetospirillum kuznetsovii LBB-42.</title>
        <authorList>
            <person name="Grouzdev D.S."/>
            <person name="Rysina M.S."/>
            <person name="Baslerov R.V."/>
            <person name="Koziaeva V."/>
        </authorList>
    </citation>
    <scope>NUCLEOTIDE SEQUENCE [LARGE SCALE GENOMIC DNA]</scope>
    <source>
        <strain evidence="4 5">LBB-42</strain>
    </source>
</reference>
<dbReference type="InterPro" id="IPR011006">
    <property type="entry name" value="CheY-like_superfamily"/>
</dbReference>
<dbReference type="PROSITE" id="PS50110">
    <property type="entry name" value="RESPONSE_REGULATORY"/>
    <property type="match status" value="1"/>
</dbReference>
<dbReference type="EMBL" id="PGTO01000001">
    <property type="protein sequence ID" value="RAU23971.1"/>
    <property type="molecule type" value="Genomic_DNA"/>
</dbReference>
<dbReference type="Proteomes" id="UP000251075">
    <property type="component" value="Unassembled WGS sequence"/>
</dbReference>
<dbReference type="Pfam" id="PF00072">
    <property type="entry name" value="Response_reg"/>
    <property type="match status" value="1"/>
</dbReference>
<dbReference type="SUPFAM" id="SSF52172">
    <property type="entry name" value="CheY-like"/>
    <property type="match status" value="1"/>
</dbReference>
<dbReference type="AlphaFoldDB" id="A0A364P3U6"/>
<dbReference type="PANTHER" id="PTHR44591:SF3">
    <property type="entry name" value="RESPONSE REGULATORY DOMAIN-CONTAINING PROTEIN"/>
    <property type="match status" value="1"/>
</dbReference>
<comment type="caution">
    <text evidence="4">The sequence shown here is derived from an EMBL/GenBank/DDBJ whole genome shotgun (WGS) entry which is preliminary data.</text>
</comment>
<dbReference type="Gene3D" id="3.40.50.2300">
    <property type="match status" value="1"/>
</dbReference>
<dbReference type="InterPro" id="IPR050595">
    <property type="entry name" value="Bact_response_regulator"/>
</dbReference>
<dbReference type="PANTHER" id="PTHR44591">
    <property type="entry name" value="STRESS RESPONSE REGULATOR PROTEIN 1"/>
    <property type="match status" value="1"/>
</dbReference>
<evidence type="ECO:0000259" key="3">
    <source>
        <dbReference type="PROSITE" id="PS50110"/>
    </source>
</evidence>
<gene>
    <name evidence="4" type="ORF">CU669_02580</name>
</gene>
<keyword evidence="1 2" id="KW-0597">Phosphoprotein</keyword>
<keyword evidence="5" id="KW-1185">Reference proteome</keyword>
<evidence type="ECO:0000313" key="4">
    <source>
        <dbReference type="EMBL" id="RAU23971.1"/>
    </source>
</evidence>
<feature type="modified residue" description="4-aspartylphosphate" evidence="2">
    <location>
        <position position="69"/>
    </location>
</feature>
<dbReference type="InterPro" id="IPR001789">
    <property type="entry name" value="Sig_transdc_resp-reg_receiver"/>
</dbReference>
<dbReference type="RefSeq" id="WP_112142204.1">
    <property type="nucleotide sequence ID" value="NZ_PGTO01000001.1"/>
</dbReference>
<sequence>MLHPRNQPFPEHLLDFSILVVEDCAATNKIINKLLLADGFKNIHAVNSGKDAISYIESTVKLPDVILADWLMPEIDGLQLLEYIRCAGSHCIFIMVTVLDHQDDVMLAKAHHVDGYIVKPVTRRKLIEEIEMSVSRLSIAHD</sequence>
<evidence type="ECO:0000256" key="1">
    <source>
        <dbReference type="ARBA" id="ARBA00022553"/>
    </source>
</evidence>
<protein>
    <submittedName>
        <fullName evidence="4">Response regulator</fullName>
    </submittedName>
</protein>
<dbReference type="GO" id="GO:0000160">
    <property type="term" value="P:phosphorelay signal transduction system"/>
    <property type="evidence" value="ECO:0007669"/>
    <property type="project" value="InterPro"/>
</dbReference>
<dbReference type="OrthoDB" id="1682174at2"/>